<accession>A0A7K4L1G1</accession>
<feature type="non-terminal residue" evidence="4">
    <location>
        <position position="1"/>
    </location>
</feature>
<feature type="domain" description="ZP" evidence="3">
    <location>
        <begin position="1"/>
        <end position="109"/>
    </location>
</feature>
<dbReference type="PANTHER" id="PTHR14002:SF38">
    <property type="entry name" value="CUB AND ZONA PELLUCIDA-LIKE DOMAIN-CONTAINING PROTEIN 1"/>
    <property type="match status" value="1"/>
</dbReference>
<evidence type="ECO:0000256" key="2">
    <source>
        <dbReference type="ARBA" id="ARBA00023157"/>
    </source>
</evidence>
<keyword evidence="2" id="KW-1015">Disulfide bond</keyword>
<protein>
    <submittedName>
        <fullName evidence="4">DMBT1 protein</fullName>
    </submittedName>
</protein>
<dbReference type="Proteomes" id="UP000534426">
    <property type="component" value="Unassembled WGS sequence"/>
</dbReference>
<dbReference type="Gene3D" id="2.60.40.4100">
    <property type="entry name" value="Zona pellucida, ZP-C domain"/>
    <property type="match status" value="1"/>
</dbReference>
<evidence type="ECO:0000313" key="4">
    <source>
        <dbReference type="EMBL" id="NWI98432.1"/>
    </source>
</evidence>
<proteinExistence type="predicted"/>
<dbReference type="PROSITE" id="PS51034">
    <property type="entry name" value="ZP_2"/>
    <property type="match status" value="1"/>
</dbReference>
<evidence type="ECO:0000313" key="5">
    <source>
        <dbReference type="Proteomes" id="UP000534426"/>
    </source>
</evidence>
<comment type="caution">
    <text evidence="4">The sequence shown here is derived from an EMBL/GenBank/DDBJ whole genome shotgun (WGS) entry which is preliminary data.</text>
</comment>
<dbReference type="AlphaFoldDB" id="A0A7K4L1G1"/>
<feature type="non-terminal residue" evidence="4">
    <location>
        <position position="118"/>
    </location>
</feature>
<dbReference type="InterPro" id="IPR001507">
    <property type="entry name" value="ZP_dom"/>
</dbReference>
<gene>
    <name evidence="4" type="primary">Dmbt1_1</name>
    <name evidence="4" type="ORF">CRYUND_R12431</name>
</gene>
<dbReference type="EMBL" id="VWPW01000634">
    <property type="protein sequence ID" value="NWI98432.1"/>
    <property type="molecule type" value="Genomic_DNA"/>
</dbReference>
<keyword evidence="1" id="KW-0732">Signal</keyword>
<dbReference type="InterPro" id="IPR042235">
    <property type="entry name" value="ZP-C_dom"/>
</dbReference>
<organism evidence="4 5">
    <name type="scientific">Crypturellus undulatus</name>
    <dbReference type="NCBI Taxonomy" id="48396"/>
    <lineage>
        <taxon>Eukaryota</taxon>
        <taxon>Metazoa</taxon>
        <taxon>Chordata</taxon>
        <taxon>Craniata</taxon>
        <taxon>Vertebrata</taxon>
        <taxon>Euteleostomi</taxon>
        <taxon>Archelosauria</taxon>
        <taxon>Archosauria</taxon>
        <taxon>Dinosauria</taxon>
        <taxon>Saurischia</taxon>
        <taxon>Theropoda</taxon>
        <taxon>Coelurosauria</taxon>
        <taxon>Aves</taxon>
        <taxon>Palaeognathae</taxon>
        <taxon>Tinamiformes</taxon>
        <taxon>Tinamidae</taxon>
        <taxon>Crypturellus</taxon>
    </lineage>
</organism>
<reference evidence="4 5" key="1">
    <citation type="submission" date="2019-09" db="EMBL/GenBank/DDBJ databases">
        <title>Bird 10,000 Genomes (B10K) Project - Family phase.</title>
        <authorList>
            <person name="Zhang G."/>
        </authorList>
    </citation>
    <scope>NUCLEOTIDE SEQUENCE [LARGE SCALE GENOMIC DNA]</scope>
    <source>
        <strain evidence="4">B10K-MSB-37135</strain>
        <tissue evidence="4">Heart</tissue>
    </source>
</reference>
<evidence type="ECO:0000259" key="3">
    <source>
        <dbReference type="PROSITE" id="PS51034"/>
    </source>
</evidence>
<dbReference type="PANTHER" id="PTHR14002">
    <property type="entry name" value="ENDOGLIN/TGF-BETA RECEPTOR TYPE III"/>
    <property type="match status" value="1"/>
</dbReference>
<evidence type="ECO:0000256" key="1">
    <source>
        <dbReference type="ARBA" id="ARBA00022729"/>
    </source>
</evidence>
<dbReference type="Pfam" id="PF00100">
    <property type="entry name" value="Zona_pellucida"/>
    <property type="match status" value="1"/>
</dbReference>
<keyword evidence="5" id="KW-1185">Reference proteome</keyword>
<sequence length="118" mass="14044">PYYIDLNQNVFLQAYLHSSDKDLMLFVDTCVASPDPYDFNTLVYYIIKNGCVRDSSFSTFYSPYKYLARFKFNAFEFMNRHTSVYMKCELDVCRLRDYSSRCYQGCISRSKRDLSSDR</sequence>
<name>A0A7K4L1G1_9AVES</name>
<dbReference type="InterPro" id="IPR055355">
    <property type="entry name" value="ZP-C"/>
</dbReference>